<dbReference type="RefSeq" id="WP_089684285.1">
    <property type="nucleotide sequence ID" value="NZ_FNFO01000007.1"/>
</dbReference>
<dbReference type="InterPro" id="IPR027417">
    <property type="entry name" value="P-loop_NTPase"/>
</dbReference>
<dbReference type="OrthoDB" id="5432096at2"/>
<dbReference type="InterPro" id="IPR000863">
    <property type="entry name" value="Sulfotransferase_dom"/>
</dbReference>
<organism evidence="2 3">
    <name type="scientific">Catalinimonas alkaloidigena</name>
    <dbReference type="NCBI Taxonomy" id="1075417"/>
    <lineage>
        <taxon>Bacteria</taxon>
        <taxon>Pseudomonadati</taxon>
        <taxon>Bacteroidota</taxon>
        <taxon>Cytophagia</taxon>
        <taxon>Cytophagales</taxon>
        <taxon>Catalimonadaceae</taxon>
        <taxon>Catalinimonas</taxon>
    </lineage>
</organism>
<gene>
    <name evidence="2" type="ORF">SAMN05421823_10748</name>
</gene>
<keyword evidence="2" id="KW-0808">Transferase</keyword>
<name>A0A1G9LHH4_9BACT</name>
<reference evidence="2 3" key="1">
    <citation type="submission" date="2016-10" db="EMBL/GenBank/DDBJ databases">
        <authorList>
            <person name="de Groot N.N."/>
        </authorList>
    </citation>
    <scope>NUCLEOTIDE SEQUENCE [LARGE SCALE GENOMIC DNA]</scope>
    <source>
        <strain evidence="2 3">DSM 25186</strain>
    </source>
</reference>
<feature type="domain" description="Sulfotransferase" evidence="1">
    <location>
        <begin position="18"/>
        <end position="289"/>
    </location>
</feature>
<dbReference type="Proteomes" id="UP000198510">
    <property type="component" value="Unassembled WGS sequence"/>
</dbReference>
<evidence type="ECO:0000313" key="3">
    <source>
        <dbReference type="Proteomes" id="UP000198510"/>
    </source>
</evidence>
<evidence type="ECO:0000259" key="1">
    <source>
        <dbReference type="Pfam" id="PF00685"/>
    </source>
</evidence>
<dbReference type="SUPFAM" id="SSF52540">
    <property type="entry name" value="P-loop containing nucleoside triphosphate hydrolases"/>
    <property type="match status" value="1"/>
</dbReference>
<protein>
    <submittedName>
        <fullName evidence="2">Sulfotransferase domain-containing protein</fullName>
    </submittedName>
</protein>
<keyword evidence="3" id="KW-1185">Reference proteome</keyword>
<dbReference type="Gene3D" id="3.40.50.300">
    <property type="entry name" value="P-loop containing nucleotide triphosphate hydrolases"/>
    <property type="match status" value="1"/>
</dbReference>
<proteinExistence type="predicted"/>
<dbReference type="GO" id="GO:0008146">
    <property type="term" value="F:sulfotransferase activity"/>
    <property type="evidence" value="ECO:0007669"/>
    <property type="project" value="InterPro"/>
</dbReference>
<accession>A0A1G9LHH4</accession>
<dbReference type="EMBL" id="FNFO01000007">
    <property type="protein sequence ID" value="SDL61297.1"/>
    <property type="molecule type" value="Genomic_DNA"/>
</dbReference>
<evidence type="ECO:0000313" key="2">
    <source>
        <dbReference type="EMBL" id="SDL61297.1"/>
    </source>
</evidence>
<sequence>MGIIKRWTGKLFPPAKEPDVLLFASRRGGSTVVAQMLASTPGTLLVDQPFDLFKPDIPEGQLKLQYLPQKELSQFITLSSDDEEKVRTYLKLIISGNLFRGAHYKSACRKVLKIVNASPLIDWMADLPNIKIVYLARHPAAQALSVVKNQWGITAKPYLDDVRWRSAYLNKEQIQLGYQLLESGTYLEKAVLNWILENIYPLQFSDTEKLVLFYEDLITQPDLEIQKICEFAKIAKPHALKNVLATPSKSYRLSDPTTIKAINEGESLGIIYKWQSEMTSLQTEALQLILDTFKVTCYRMDTPFPCK</sequence>
<dbReference type="STRING" id="1075417.SAMN05421823_10748"/>
<dbReference type="AlphaFoldDB" id="A0A1G9LHH4"/>
<dbReference type="Pfam" id="PF00685">
    <property type="entry name" value="Sulfotransfer_1"/>
    <property type="match status" value="1"/>
</dbReference>